<gene>
    <name evidence="1" type="ORF">FPY71_06200</name>
</gene>
<dbReference type="RefSeq" id="WP_149298808.1">
    <property type="nucleotide sequence ID" value="NZ_VTWH01000002.1"/>
</dbReference>
<dbReference type="InterPro" id="IPR036412">
    <property type="entry name" value="HAD-like_sf"/>
</dbReference>
<dbReference type="SUPFAM" id="SSF56784">
    <property type="entry name" value="HAD-like"/>
    <property type="match status" value="1"/>
</dbReference>
<proteinExistence type="predicted"/>
<evidence type="ECO:0000313" key="1">
    <source>
        <dbReference type="EMBL" id="KAA0970126.1"/>
    </source>
</evidence>
<evidence type="ECO:0000313" key="2">
    <source>
        <dbReference type="Proteomes" id="UP000324738"/>
    </source>
</evidence>
<sequence>MANRKPVTAGPALSELKPEKPHLLVLDIDEVVLQFIDPFVSILNENGATLHPEEFKLTGSAKSMSTGQALGGNELKQLVMRLYDEQETRQPLVPGAASALANLSEHADIVFLTAMTPSYHARRRQYLDASGLNFPMIATERPKGSVIHELAQLWTGPIAFVDDLPSNLAEVRRSAPDTGLLHFMASKLFWPYLPALPSGVQSARTWPQAETMIRQLLGHTS</sequence>
<dbReference type="Proteomes" id="UP000324738">
    <property type="component" value="Unassembled WGS sequence"/>
</dbReference>
<reference evidence="1 2" key="1">
    <citation type="submission" date="2019-08" db="EMBL/GenBank/DDBJ databases">
        <title>Aureimonas fodiniaquatilis sp. nov., isolated from a coal mine wastewater.</title>
        <authorList>
            <person name="Kim W."/>
        </authorList>
    </citation>
    <scope>NUCLEOTIDE SEQUENCE [LARGE SCALE GENOMIC DNA]</scope>
    <source>
        <strain evidence="1 2">CAU 1482</strain>
    </source>
</reference>
<dbReference type="EMBL" id="VTWH01000002">
    <property type="protein sequence ID" value="KAA0970126.1"/>
    <property type="molecule type" value="Genomic_DNA"/>
</dbReference>
<protein>
    <recommendedName>
        <fullName evidence="3">HAD family hydrolase</fullName>
    </recommendedName>
</protein>
<evidence type="ECO:0008006" key="3">
    <source>
        <dbReference type="Google" id="ProtNLM"/>
    </source>
</evidence>
<dbReference type="OrthoDB" id="7192139at2"/>
<name>A0A5B0DUI4_9HYPH</name>
<accession>A0A5B0DUI4</accession>
<organism evidence="1 2">
    <name type="scientific">Aureimonas fodinaquatilis</name>
    <dbReference type="NCBI Taxonomy" id="2565783"/>
    <lineage>
        <taxon>Bacteria</taxon>
        <taxon>Pseudomonadati</taxon>
        <taxon>Pseudomonadota</taxon>
        <taxon>Alphaproteobacteria</taxon>
        <taxon>Hyphomicrobiales</taxon>
        <taxon>Aurantimonadaceae</taxon>
        <taxon>Aureimonas</taxon>
    </lineage>
</organism>
<keyword evidence="2" id="KW-1185">Reference proteome</keyword>
<dbReference type="AlphaFoldDB" id="A0A5B0DUI4"/>
<comment type="caution">
    <text evidence="1">The sequence shown here is derived from an EMBL/GenBank/DDBJ whole genome shotgun (WGS) entry which is preliminary data.</text>
</comment>